<feature type="region of interest" description="Disordered" evidence="5">
    <location>
        <begin position="331"/>
        <end position="352"/>
    </location>
</feature>
<dbReference type="EMBL" id="LT985188">
    <property type="protein sequence ID" value="SPD85758.1"/>
    <property type="molecule type" value="Genomic_DNA"/>
</dbReference>
<dbReference type="PANTHER" id="PTHR14226">
    <property type="entry name" value="NEUROPATHY TARGET ESTERASE/SWISS CHEESE D.MELANOGASTER"/>
    <property type="match status" value="1"/>
</dbReference>
<evidence type="ECO:0000256" key="1">
    <source>
        <dbReference type="ARBA" id="ARBA00022801"/>
    </source>
</evidence>
<dbReference type="KEGG" id="mgg:MPLG2_0722"/>
<accession>A0A2N9JE18</accession>
<dbReference type="AlphaFoldDB" id="A0A2N9JE18"/>
<dbReference type="InterPro" id="IPR050301">
    <property type="entry name" value="NTE"/>
</dbReference>
<dbReference type="Proteomes" id="UP000238164">
    <property type="component" value="Chromosome 1"/>
</dbReference>
<evidence type="ECO:0000256" key="5">
    <source>
        <dbReference type="SAM" id="MobiDB-lite"/>
    </source>
</evidence>
<dbReference type="Pfam" id="PF01734">
    <property type="entry name" value="Patatin"/>
    <property type="match status" value="1"/>
</dbReference>
<feature type="domain" description="PNPLA" evidence="6">
    <location>
        <begin position="22"/>
        <end position="182"/>
    </location>
</feature>
<dbReference type="GO" id="GO:0016042">
    <property type="term" value="P:lipid catabolic process"/>
    <property type="evidence" value="ECO:0007669"/>
    <property type="project" value="UniProtKB-UniRule"/>
</dbReference>
<evidence type="ECO:0000259" key="6">
    <source>
        <dbReference type="PROSITE" id="PS51635"/>
    </source>
</evidence>
<feature type="compositionally biased region" description="Basic and acidic residues" evidence="5">
    <location>
        <begin position="331"/>
        <end position="340"/>
    </location>
</feature>
<reference evidence="7 8" key="1">
    <citation type="submission" date="2018-02" db="EMBL/GenBank/DDBJ databases">
        <authorList>
            <person name="Cohen D.B."/>
            <person name="Kent A.D."/>
        </authorList>
    </citation>
    <scope>NUCLEOTIDE SEQUENCE [LARGE SCALE GENOMIC DNA]</scope>
    <source>
        <strain evidence="7">1</strain>
    </source>
</reference>
<gene>
    <name evidence="7" type="ORF">MPLG2_0722</name>
</gene>
<dbReference type="InterPro" id="IPR016035">
    <property type="entry name" value="Acyl_Trfase/lysoPLipase"/>
</dbReference>
<keyword evidence="2 4" id="KW-0442">Lipid degradation</keyword>
<organism evidence="7 8">
    <name type="scientific">Micropruina glycogenica</name>
    <dbReference type="NCBI Taxonomy" id="75385"/>
    <lineage>
        <taxon>Bacteria</taxon>
        <taxon>Bacillati</taxon>
        <taxon>Actinomycetota</taxon>
        <taxon>Actinomycetes</taxon>
        <taxon>Propionibacteriales</taxon>
        <taxon>Nocardioidaceae</taxon>
        <taxon>Micropruina</taxon>
    </lineage>
</organism>
<evidence type="ECO:0000313" key="8">
    <source>
        <dbReference type="Proteomes" id="UP000238164"/>
    </source>
</evidence>
<sequence>MRVSGLHQAVKYDGRMARRVALVLGSGGARGYAQIGAIQVLHERGYTISGVAGTSMGAVIGGLQAAGKLDDYTDWVTSLGPRDVLRLVDPSPFGAGALKIERVLARMTEMLGGARIEDLPIPYTAIATDLGARREVWFTSGPVDVAIRASVAIPGVIAPIMVNGRLLADGGLLNPVPVDAVTGVHADLTVAVSLSGWSPRDFSATPARASSEQRPPAEWVDTFKQTAAGIFSNEWVASVLARFGRGAEPAVDAAEALDAAPLVQPQVEPAPPGLGFTAVAGLALDTMGGLITRFRLAAQPPDVLVTVPTDAAGLLDFHRADELIELGRRLTTEALDAREPEPDEPPALTSES</sequence>
<feature type="short sequence motif" description="GXSXG" evidence="4">
    <location>
        <begin position="53"/>
        <end position="57"/>
    </location>
</feature>
<keyword evidence="8" id="KW-1185">Reference proteome</keyword>
<name>A0A2N9JE18_9ACTN</name>
<evidence type="ECO:0000256" key="2">
    <source>
        <dbReference type="ARBA" id="ARBA00022963"/>
    </source>
</evidence>
<dbReference type="PANTHER" id="PTHR14226:SF76">
    <property type="entry name" value="NTE FAMILY PROTEIN RSSA"/>
    <property type="match status" value="1"/>
</dbReference>
<dbReference type="Gene3D" id="3.40.1090.10">
    <property type="entry name" value="Cytosolic phospholipase A2 catalytic domain"/>
    <property type="match status" value="2"/>
</dbReference>
<protein>
    <recommendedName>
        <fullName evidence="6">PNPLA domain-containing protein</fullName>
    </recommendedName>
</protein>
<keyword evidence="1 4" id="KW-0378">Hydrolase</keyword>
<keyword evidence="3 4" id="KW-0443">Lipid metabolism</keyword>
<dbReference type="SUPFAM" id="SSF52151">
    <property type="entry name" value="FabD/lysophospholipase-like"/>
    <property type="match status" value="1"/>
</dbReference>
<dbReference type="PROSITE" id="PS51635">
    <property type="entry name" value="PNPLA"/>
    <property type="match status" value="1"/>
</dbReference>
<feature type="active site" description="Nucleophile" evidence="4">
    <location>
        <position position="55"/>
    </location>
</feature>
<comment type="caution">
    <text evidence="4">Lacks conserved residue(s) required for the propagation of feature annotation.</text>
</comment>
<proteinExistence type="predicted"/>
<feature type="active site" description="Proton acceptor" evidence="4">
    <location>
        <position position="169"/>
    </location>
</feature>
<evidence type="ECO:0000256" key="3">
    <source>
        <dbReference type="ARBA" id="ARBA00023098"/>
    </source>
</evidence>
<dbReference type="InterPro" id="IPR002641">
    <property type="entry name" value="PNPLA_dom"/>
</dbReference>
<evidence type="ECO:0000256" key="4">
    <source>
        <dbReference type="PROSITE-ProRule" id="PRU01161"/>
    </source>
</evidence>
<feature type="short sequence motif" description="DGA/G" evidence="4">
    <location>
        <begin position="169"/>
        <end position="171"/>
    </location>
</feature>
<dbReference type="GO" id="GO:0016787">
    <property type="term" value="F:hydrolase activity"/>
    <property type="evidence" value="ECO:0007669"/>
    <property type="project" value="UniProtKB-UniRule"/>
</dbReference>
<evidence type="ECO:0000313" key="7">
    <source>
        <dbReference type="EMBL" id="SPD85758.1"/>
    </source>
</evidence>